<dbReference type="Proteomes" id="UP000324595">
    <property type="component" value="Unassembled WGS sequence"/>
</dbReference>
<reference evidence="4 5" key="1">
    <citation type="submission" date="2019-07" db="EMBL/GenBank/DDBJ databases">
        <title>Genomic Encyclopedia of Archaeal and Bacterial Type Strains, Phase II (KMG-II): from individual species to whole genera.</title>
        <authorList>
            <person name="Goeker M."/>
        </authorList>
    </citation>
    <scope>NUCLEOTIDE SEQUENCE [LARGE SCALE GENOMIC DNA]</scope>
    <source>
        <strain evidence="4 5">DSM 21935</strain>
    </source>
</reference>
<dbReference type="InterPro" id="IPR050624">
    <property type="entry name" value="HTH-type_Tx_Regulator"/>
</dbReference>
<feature type="DNA-binding region" description="H-T-H motif" evidence="2">
    <location>
        <begin position="37"/>
        <end position="56"/>
    </location>
</feature>
<comment type="caution">
    <text evidence="4">The sequence shown here is derived from an EMBL/GenBank/DDBJ whole genome shotgun (WGS) entry which is preliminary data.</text>
</comment>
<dbReference type="InterPro" id="IPR001647">
    <property type="entry name" value="HTH_TetR"/>
</dbReference>
<dbReference type="PANTHER" id="PTHR43479">
    <property type="entry name" value="ACREF/ENVCD OPERON REPRESSOR-RELATED"/>
    <property type="match status" value="1"/>
</dbReference>
<dbReference type="GO" id="GO:0003677">
    <property type="term" value="F:DNA binding"/>
    <property type="evidence" value="ECO:0007669"/>
    <property type="project" value="UniProtKB-UniRule"/>
</dbReference>
<name>A0A5D3YG55_9BACT</name>
<dbReference type="SUPFAM" id="SSF46689">
    <property type="entry name" value="Homeodomain-like"/>
    <property type="match status" value="1"/>
</dbReference>
<evidence type="ECO:0000256" key="1">
    <source>
        <dbReference type="ARBA" id="ARBA00023125"/>
    </source>
</evidence>
<dbReference type="AlphaFoldDB" id="A0A5D3YG55"/>
<dbReference type="Gene3D" id="1.10.357.10">
    <property type="entry name" value="Tetracycline Repressor, domain 2"/>
    <property type="match status" value="1"/>
</dbReference>
<gene>
    <name evidence="4" type="ORF">LX73_2226</name>
</gene>
<evidence type="ECO:0000256" key="2">
    <source>
        <dbReference type="PROSITE-ProRule" id="PRU00335"/>
    </source>
</evidence>
<dbReference type="PRINTS" id="PR00455">
    <property type="entry name" value="HTHTETR"/>
</dbReference>
<evidence type="ECO:0000259" key="3">
    <source>
        <dbReference type="PROSITE" id="PS50977"/>
    </source>
</evidence>
<dbReference type="PANTHER" id="PTHR43479:SF11">
    <property type="entry name" value="ACREF_ENVCD OPERON REPRESSOR-RELATED"/>
    <property type="match status" value="1"/>
</dbReference>
<protein>
    <submittedName>
        <fullName evidence="4">Transcriptional regulator, TetR family</fullName>
    </submittedName>
</protein>
<feature type="domain" description="HTH tetR-type" evidence="3">
    <location>
        <begin position="14"/>
        <end position="74"/>
    </location>
</feature>
<organism evidence="4 5">
    <name type="scientific">Fodinibius salinus</name>
    <dbReference type="NCBI Taxonomy" id="860790"/>
    <lineage>
        <taxon>Bacteria</taxon>
        <taxon>Pseudomonadati</taxon>
        <taxon>Balneolota</taxon>
        <taxon>Balneolia</taxon>
        <taxon>Balneolales</taxon>
        <taxon>Balneolaceae</taxon>
        <taxon>Fodinibius</taxon>
    </lineage>
</organism>
<accession>A0A5D3YG55</accession>
<evidence type="ECO:0000313" key="4">
    <source>
        <dbReference type="EMBL" id="TYP91983.1"/>
    </source>
</evidence>
<dbReference type="InterPro" id="IPR009057">
    <property type="entry name" value="Homeodomain-like_sf"/>
</dbReference>
<keyword evidence="1 2" id="KW-0238">DNA-binding</keyword>
<dbReference type="Pfam" id="PF00440">
    <property type="entry name" value="TetR_N"/>
    <property type="match status" value="1"/>
</dbReference>
<sequence>MAPRTPEQNEKIREQRSQSIINAALKLFAENGVANTSISQIAKEADTSKGLIYNYFSGKRDLLHNVIQEGMEKMPLDMPAPQTKMQARQQLELTLDQMHELAVEGKLFWKFYAELLFQLVRNEELSKEFEDEFNLFIDFFTTLLDCMDYPDPQINGRILAAKLDGILLHGLYYDNYPTKQIFEQIKKTYLTDETNEHQ</sequence>
<evidence type="ECO:0000313" key="5">
    <source>
        <dbReference type="Proteomes" id="UP000324595"/>
    </source>
</evidence>
<proteinExistence type="predicted"/>
<keyword evidence="5" id="KW-1185">Reference proteome</keyword>
<dbReference type="EMBL" id="VNHY01000004">
    <property type="protein sequence ID" value="TYP91983.1"/>
    <property type="molecule type" value="Genomic_DNA"/>
</dbReference>
<dbReference type="OrthoDB" id="9787680at2"/>
<dbReference type="PROSITE" id="PS50977">
    <property type="entry name" value="HTH_TETR_2"/>
    <property type="match status" value="1"/>
</dbReference>
<dbReference type="RefSeq" id="WP_148899555.1">
    <property type="nucleotide sequence ID" value="NZ_VNHY01000004.1"/>
</dbReference>